<sequence>MHSTIIRILIFSFCGLGLTGCNSFEKPVSPFSMTNELVVITVEYTDNFYIDDEGNFSGITYDLVHEFAAEIGLEIRFVVKPEVESALTALQKHQAHFAIGLDIPEEQASRFVLGPVYLHTHHQIAFNAKNAEPQDIQKLIGKQIEVPNGSTHEKQLQKIKLEIPELSWSAVTLSSEALLAKLDRGDIAYTVADSLHIKKANHFYPRVKGAFELDSSVSRWIFPKFTEKLLLDKVNMFFERIIHEGVLGQLLDSYNGQYHQLSPGDIYFFKKKIQSKLPGLKSYFLQAERLTDIDWRLLAALAYQESHWNPQAKSPTGVRGMMMLTRETARRMKVKNPTESRQNIVAGARYLKLLKDKLPESVLEPDRTWMALAAYNQGYGRIIDARALAKRFNLNPDLWIDLKKTLPLLNKEHYSNTIQYGHARGDEAVTLTNSVRAYYEILKNVAAEDS</sequence>
<dbReference type="Pfam" id="PF00497">
    <property type="entry name" value="SBP_bac_3"/>
    <property type="match status" value="1"/>
</dbReference>
<dbReference type="PROSITE" id="PS51257">
    <property type="entry name" value="PROKAR_LIPOPROTEIN"/>
    <property type="match status" value="1"/>
</dbReference>
<dbReference type="GO" id="GO:0008933">
    <property type="term" value="F:peptidoglycan lytic transglycosylase activity"/>
    <property type="evidence" value="ECO:0007669"/>
    <property type="project" value="InterPro"/>
</dbReference>
<name>A0A1I3X3A3_9PROT</name>
<keyword evidence="3" id="KW-0732">Signal</keyword>
<dbReference type="GO" id="GO:0009279">
    <property type="term" value="C:cell outer membrane"/>
    <property type="evidence" value="ECO:0007669"/>
    <property type="project" value="UniProtKB-SubCell"/>
</dbReference>
<dbReference type="SUPFAM" id="SSF53955">
    <property type="entry name" value="Lysozyme-like"/>
    <property type="match status" value="1"/>
</dbReference>
<dbReference type="InterPro" id="IPR023346">
    <property type="entry name" value="Lysozyme-like_dom_sf"/>
</dbReference>
<dbReference type="Proteomes" id="UP000199533">
    <property type="component" value="Unassembled WGS sequence"/>
</dbReference>
<accession>A0A1I3X3A3</accession>
<evidence type="ECO:0000256" key="1">
    <source>
        <dbReference type="ARBA" id="ARBA00004339"/>
    </source>
</evidence>
<dbReference type="Gene3D" id="1.10.530.10">
    <property type="match status" value="1"/>
</dbReference>
<keyword evidence="4" id="KW-0998">Cell outer membrane</keyword>
<dbReference type="NCBIfam" id="NF008112">
    <property type="entry name" value="PRK10859.1"/>
    <property type="match status" value="1"/>
</dbReference>
<keyword evidence="4" id="KW-0472">Membrane</keyword>
<dbReference type="OrthoDB" id="9815002at2"/>
<feature type="domain" description="Solute-binding protein family 3/N-terminal" evidence="5">
    <location>
        <begin position="36"/>
        <end position="258"/>
    </location>
</feature>
<dbReference type="InterPro" id="IPR001638">
    <property type="entry name" value="Solute-binding_3/MltF_N"/>
</dbReference>
<evidence type="ECO:0000259" key="5">
    <source>
        <dbReference type="SMART" id="SM00062"/>
    </source>
</evidence>
<reference evidence="7" key="1">
    <citation type="submission" date="2016-10" db="EMBL/GenBank/DDBJ databases">
        <authorList>
            <person name="Varghese N."/>
            <person name="Submissions S."/>
        </authorList>
    </citation>
    <scope>NUCLEOTIDE SEQUENCE [LARGE SCALE GENOMIC DNA]</scope>
    <source>
        <strain evidence="7">Nm69</strain>
    </source>
</reference>
<protein>
    <submittedName>
        <fullName evidence="6">Membrane-bound lytic murein transglycosylase F</fullName>
    </submittedName>
</protein>
<dbReference type="PANTHER" id="PTHR35936:SF32">
    <property type="entry name" value="MEMBRANE-BOUND LYTIC MUREIN TRANSGLYCOSYLASE F"/>
    <property type="match status" value="1"/>
</dbReference>
<dbReference type="STRING" id="52441.SAMN05216302_1001106"/>
<dbReference type="Gene3D" id="3.40.190.10">
    <property type="entry name" value="Periplasmic binding protein-like II"/>
    <property type="match status" value="2"/>
</dbReference>
<dbReference type="Pfam" id="PF01464">
    <property type="entry name" value="SLT"/>
    <property type="match status" value="1"/>
</dbReference>
<dbReference type="AlphaFoldDB" id="A0A1I3X3A3"/>
<dbReference type="PROSITE" id="PS00922">
    <property type="entry name" value="TRANSGLYCOSYLASE"/>
    <property type="match status" value="1"/>
</dbReference>
<comment type="similarity">
    <text evidence="2">Belongs to the transglycosylase Slt family.</text>
</comment>
<dbReference type="InterPro" id="IPR000189">
    <property type="entry name" value="Transglyc_AS"/>
</dbReference>
<dbReference type="InterPro" id="IPR008258">
    <property type="entry name" value="Transglycosylase_SLT_dom_1"/>
</dbReference>
<keyword evidence="7" id="KW-1185">Reference proteome</keyword>
<dbReference type="SUPFAM" id="SSF53850">
    <property type="entry name" value="Periplasmic binding protein-like II"/>
    <property type="match status" value="1"/>
</dbReference>
<dbReference type="EMBL" id="FOSP01000001">
    <property type="protein sequence ID" value="SFK14292.1"/>
    <property type="molecule type" value="Genomic_DNA"/>
</dbReference>
<gene>
    <name evidence="6" type="ORF">SAMN05216302_1001106</name>
</gene>
<evidence type="ECO:0000256" key="4">
    <source>
        <dbReference type="ARBA" id="ARBA00023237"/>
    </source>
</evidence>
<organism evidence="6 7">
    <name type="scientific">Nitrosomonas aestuarii</name>
    <dbReference type="NCBI Taxonomy" id="52441"/>
    <lineage>
        <taxon>Bacteria</taxon>
        <taxon>Pseudomonadati</taxon>
        <taxon>Pseudomonadota</taxon>
        <taxon>Betaproteobacteria</taxon>
        <taxon>Nitrosomonadales</taxon>
        <taxon>Nitrosomonadaceae</taxon>
        <taxon>Nitrosomonas</taxon>
    </lineage>
</organism>
<dbReference type="RefSeq" id="WP_090696353.1">
    <property type="nucleotide sequence ID" value="NZ_FOSP01000001.1"/>
</dbReference>
<evidence type="ECO:0000313" key="6">
    <source>
        <dbReference type="EMBL" id="SFK14292.1"/>
    </source>
</evidence>
<proteinExistence type="inferred from homology"/>
<comment type="subcellular location">
    <subcellularLocation>
        <location evidence="1">Cell outer membrane</location>
        <topology evidence="1">Peripheral membrane protein</topology>
    </subcellularLocation>
</comment>
<dbReference type="CDD" id="cd13403">
    <property type="entry name" value="MLTF-like"/>
    <property type="match status" value="1"/>
</dbReference>
<evidence type="ECO:0000256" key="3">
    <source>
        <dbReference type="ARBA" id="ARBA00022729"/>
    </source>
</evidence>
<dbReference type="SMART" id="SM00062">
    <property type="entry name" value="PBPb"/>
    <property type="match status" value="1"/>
</dbReference>
<dbReference type="GO" id="GO:0009253">
    <property type="term" value="P:peptidoglycan catabolic process"/>
    <property type="evidence" value="ECO:0007669"/>
    <property type="project" value="TreeGrafter"/>
</dbReference>
<evidence type="ECO:0000256" key="2">
    <source>
        <dbReference type="ARBA" id="ARBA00007734"/>
    </source>
</evidence>
<evidence type="ECO:0000313" key="7">
    <source>
        <dbReference type="Proteomes" id="UP000199533"/>
    </source>
</evidence>
<dbReference type="PANTHER" id="PTHR35936">
    <property type="entry name" value="MEMBRANE-BOUND LYTIC MUREIN TRANSGLYCOSYLASE F"/>
    <property type="match status" value="1"/>
</dbReference>